<accession>A0AAE3VWC0</accession>
<gene>
    <name evidence="2" type="ORF">J2S42_001600</name>
</gene>
<dbReference type="EMBL" id="JAUSUZ010000001">
    <property type="protein sequence ID" value="MDQ0364931.1"/>
    <property type="molecule type" value="Genomic_DNA"/>
</dbReference>
<dbReference type="GO" id="GO:0044550">
    <property type="term" value="P:secondary metabolite biosynthetic process"/>
    <property type="evidence" value="ECO:0007669"/>
    <property type="project" value="TreeGrafter"/>
</dbReference>
<dbReference type="PANTHER" id="PTHR45527">
    <property type="entry name" value="NONRIBOSOMAL PEPTIDE SYNTHETASE"/>
    <property type="match status" value="1"/>
</dbReference>
<evidence type="ECO:0000313" key="3">
    <source>
        <dbReference type="Proteomes" id="UP001240236"/>
    </source>
</evidence>
<protein>
    <recommendedName>
        <fullName evidence="1">Condensation domain-containing protein</fullName>
    </recommendedName>
</protein>
<keyword evidence="3" id="KW-1185">Reference proteome</keyword>
<dbReference type="GO" id="GO:0043041">
    <property type="term" value="P:amino acid activation for nonribosomal peptide biosynthetic process"/>
    <property type="evidence" value="ECO:0007669"/>
    <property type="project" value="TreeGrafter"/>
</dbReference>
<reference evidence="2 3" key="1">
    <citation type="submission" date="2023-07" db="EMBL/GenBank/DDBJ databases">
        <title>Sequencing the genomes of 1000 actinobacteria strains.</title>
        <authorList>
            <person name="Klenk H.-P."/>
        </authorList>
    </citation>
    <scope>NUCLEOTIDE SEQUENCE [LARGE SCALE GENOMIC DNA]</scope>
    <source>
        <strain evidence="2 3">DSM 44709</strain>
    </source>
</reference>
<comment type="caution">
    <text evidence="2">The sequence shown here is derived from an EMBL/GenBank/DDBJ whole genome shotgun (WGS) entry which is preliminary data.</text>
</comment>
<dbReference type="Proteomes" id="UP001240236">
    <property type="component" value="Unassembled WGS sequence"/>
</dbReference>
<dbReference type="Pfam" id="PF00668">
    <property type="entry name" value="Condensation"/>
    <property type="match status" value="1"/>
</dbReference>
<dbReference type="Gene3D" id="3.30.559.10">
    <property type="entry name" value="Chloramphenicol acetyltransferase-like domain"/>
    <property type="match status" value="1"/>
</dbReference>
<dbReference type="GO" id="GO:0008610">
    <property type="term" value="P:lipid biosynthetic process"/>
    <property type="evidence" value="ECO:0007669"/>
    <property type="project" value="UniProtKB-ARBA"/>
</dbReference>
<sequence length="459" mass="50310">MSSGEQFPLLESQQTLWEFVRFYAPADPGRARMNLVETAVLPPGTATGTLRAALCDVAARHESLRMLFTGLGDDPVLRLEPATEPGWTLHDLRELPPAERGPAYRAILRRAKHRDFDLLSGPLWTADAVLLPGDATILVVTVYHLVGDGASMRVLLADLAVALLARRGLRPAPEQPPVTYRQVIAGQRARWRANAERTARWADSLLPLADQLPFPVRESAPSAPARGGTKRPFRFPAAAMQELARGCRTTPYVVAMAAWAATVMSAAGWDRLVMGGTSAGRNLPGGRHLVGQFTANWYLEIRDRPRGSFAELVAAVDAGLREALRAAAPFQHVARLVHPGFDRERPWPFVHLFHAWFQDEPPTRRTPASDVLSVFPELRTGTPEERAPAAPPAVPRTLTHIRRHAPGITIGADRAGGLLDYEPAFFDDAVVGDLLDRYARLIGVVLRDPGVTMRSGAWR</sequence>
<organism evidence="2 3">
    <name type="scientific">Catenuloplanes indicus</name>
    <dbReference type="NCBI Taxonomy" id="137267"/>
    <lineage>
        <taxon>Bacteria</taxon>
        <taxon>Bacillati</taxon>
        <taxon>Actinomycetota</taxon>
        <taxon>Actinomycetes</taxon>
        <taxon>Micromonosporales</taxon>
        <taxon>Micromonosporaceae</taxon>
        <taxon>Catenuloplanes</taxon>
    </lineage>
</organism>
<name>A0AAE3VWC0_9ACTN</name>
<dbReference type="InterPro" id="IPR023213">
    <property type="entry name" value="CAT-like_dom_sf"/>
</dbReference>
<dbReference type="RefSeq" id="WP_307236852.1">
    <property type="nucleotide sequence ID" value="NZ_JAUSUZ010000001.1"/>
</dbReference>
<dbReference type="InterPro" id="IPR001242">
    <property type="entry name" value="Condensation_dom"/>
</dbReference>
<dbReference type="GO" id="GO:0003824">
    <property type="term" value="F:catalytic activity"/>
    <property type="evidence" value="ECO:0007669"/>
    <property type="project" value="InterPro"/>
</dbReference>
<feature type="domain" description="Condensation" evidence="1">
    <location>
        <begin position="41"/>
        <end position="335"/>
    </location>
</feature>
<proteinExistence type="predicted"/>
<dbReference type="GO" id="GO:0031177">
    <property type="term" value="F:phosphopantetheine binding"/>
    <property type="evidence" value="ECO:0007669"/>
    <property type="project" value="TreeGrafter"/>
</dbReference>
<dbReference type="PANTHER" id="PTHR45527:SF1">
    <property type="entry name" value="FATTY ACID SYNTHASE"/>
    <property type="match status" value="1"/>
</dbReference>
<evidence type="ECO:0000313" key="2">
    <source>
        <dbReference type="EMBL" id="MDQ0364931.1"/>
    </source>
</evidence>
<dbReference type="GO" id="GO:0005737">
    <property type="term" value="C:cytoplasm"/>
    <property type="evidence" value="ECO:0007669"/>
    <property type="project" value="TreeGrafter"/>
</dbReference>
<dbReference type="Gene3D" id="3.30.559.30">
    <property type="entry name" value="Nonribosomal peptide synthetase, condensation domain"/>
    <property type="match status" value="1"/>
</dbReference>
<dbReference type="SUPFAM" id="SSF52777">
    <property type="entry name" value="CoA-dependent acyltransferases"/>
    <property type="match status" value="2"/>
</dbReference>
<evidence type="ECO:0000259" key="1">
    <source>
        <dbReference type="Pfam" id="PF00668"/>
    </source>
</evidence>
<dbReference type="AlphaFoldDB" id="A0AAE3VWC0"/>